<evidence type="ECO:0000313" key="9">
    <source>
        <dbReference type="EMBL" id="ASS75666.1"/>
    </source>
</evidence>
<feature type="transmembrane region" description="Helical" evidence="7">
    <location>
        <begin position="304"/>
        <end position="323"/>
    </location>
</feature>
<keyword evidence="5 7" id="KW-1133">Transmembrane helix</keyword>
<proteinExistence type="predicted"/>
<evidence type="ECO:0000256" key="7">
    <source>
        <dbReference type="SAM" id="Phobius"/>
    </source>
</evidence>
<keyword evidence="3" id="KW-1003">Cell membrane</keyword>
<feature type="transmembrane region" description="Helical" evidence="7">
    <location>
        <begin position="206"/>
        <end position="230"/>
    </location>
</feature>
<feature type="transmembrane region" description="Helical" evidence="7">
    <location>
        <begin position="78"/>
        <end position="97"/>
    </location>
</feature>
<organism evidence="9 10">
    <name type="scientific">Tumebacillus algifaecis</name>
    <dbReference type="NCBI Taxonomy" id="1214604"/>
    <lineage>
        <taxon>Bacteria</taxon>
        <taxon>Bacillati</taxon>
        <taxon>Bacillota</taxon>
        <taxon>Bacilli</taxon>
        <taxon>Bacillales</taxon>
        <taxon>Alicyclobacillaceae</taxon>
        <taxon>Tumebacillus</taxon>
    </lineage>
</organism>
<evidence type="ECO:0000256" key="5">
    <source>
        <dbReference type="ARBA" id="ARBA00022989"/>
    </source>
</evidence>
<feature type="transmembrane region" description="Helical" evidence="7">
    <location>
        <begin position="343"/>
        <end position="361"/>
    </location>
</feature>
<keyword evidence="2" id="KW-0813">Transport</keyword>
<dbReference type="OrthoDB" id="65739at2"/>
<gene>
    <name evidence="9" type="ORF">CIG75_12145</name>
</gene>
<feature type="transmembrane region" description="Helical" evidence="7">
    <location>
        <begin position="166"/>
        <end position="185"/>
    </location>
</feature>
<evidence type="ECO:0000259" key="8">
    <source>
        <dbReference type="PROSITE" id="PS50850"/>
    </source>
</evidence>
<evidence type="ECO:0000256" key="1">
    <source>
        <dbReference type="ARBA" id="ARBA00004651"/>
    </source>
</evidence>
<evidence type="ECO:0000313" key="10">
    <source>
        <dbReference type="Proteomes" id="UP000214688"/>
    </source>
</evidence>
<feature type="transmembrane region" description="Helical" evidence="7">
    <location>
        <begin position="12"/>
        <end position="33"/>
    </location>
</feature>
<name>A0A223D2Q9_9BACL</name>
<feature type="transmembrane region" description="Helical" evidence="7">
    <location>
        <begin position="367"/>
        <end position="388"/>
    </location>
</feature>
<dbReference type="PRINTS" id="PR01035">
    <property type="entry name" value="TCRTETA"/>
</dbReference>
<dbReference type="InterPro" id="IPR020846">
    <property type="entry name" value="MFS_dom"/>
</dbReference>
<dbReference type="EMBL" id="CP022657">
    <property type="protein sequence ID" value="ASS75666.1"/>
    <property type="molecule type" value="Genomic_DNA"/>
</dbReference>
<dbReference type="Proteomes" id="UP000214688">
    <property type="component" value="Chromosome"/>
</dbReference>
<evidence type="ECO:0000256" key="2">
    <source>
        <dbReference type="ARBA" id="ARBA00022448"/>
    </source>
</evidence>
<feature type="domain" description="Major facilitator superfamily (MFS) profile" evidence="8">
    <location>
        <begin position="7"/>
        <end position="396"/>
    </location>
</feature>
<dbReference type="InterPro" id="IPR011701">
    <property type="entry name" value="MFS"/>
</dbReference>
<feature type="transmembrane region" description="Helical" evidence="7">
    <location>
        <begin position="136"/>
        <end position="160"/>
    </location>
</feature>
<sequence length="409" mass="44328">MQLWKRNLVVLWFANFTVMMGMSLVMPFLPLYIGDLGITDPQDLTRWAGLVFSGTFMTSAIFAPIWGALSDRTGRKVMLLRSAVGMSIVMALMGFVTSVEQLFSLRLAMGIISGFIPAAIALMATNTPKEHVGYALGTLQTGAVSGQIIGPLVGGVLAHFLGFRSVFWFTAGLLICATIIVTVFVKEEFKKPEPAAKKIKGERKHFEMLGHLKMVWPVLIVSFLISFSMMMVDPMMSIYVSQLAPSAENVALIAGLITACTGIANIIFSPRLGKLGDRIGYKKVLLIAMCGAALFYIPQAFVTSPWQLMLCRFGLGMCIGGLLPQVNSLIRSRVPTEVQGRMFGYNTSAMFLGNLCGPNVGGFIGGVFGISSLFLIATCTMLGNALWLKFAVKDTDHSTATSEATERRA</sequence>
<feature type="transmembrane region" description="Helical" evidence="7">
    <location>
        <begin position="280"/>
        <end position="298"/>
    </location>
</feature>
<dbReference type="PANTHER" id="PTHR43414">
    <property type="entry name" value="MULTIDRUG RESISTANCE PROTEIN MDTG"/>
    <property type="match status" value="1"/>
</dbReference>
<evidence type="ECO:0000256" key="6">
    <source>
        <dbReference type="ARBA" id="ARBA00023136"/>
    </source>
</evidence>
<feature type="transmembrane region" description="Helical" evidence="7">
    <location>
        <begin position="250"/>
        <end position="268"/>
    </location>
</feature>
<feature type="transmembrane region" description="Helical" evidence="7">
    <location>
        <begin position="45"/>
        <end position="66"/>
    </location>
</feature>
<dbReference type="PANTHER" id="PTHR43414:SF6">
    <property type="entry name" value="MULTIDRUG RESISTANCE PROTEIN MDTG"/>
    <property type="match status" value="1"/>
</dbReference>
<comment type="subcellular location">
    <subcellularLocation>
        <location evidence="1">Cell membrane</location>
        <topology evidence="1">Multi-pass membrane protein</topology>
    </subcellularLocation>
</comment>
<evidence type="ECO:0000256" key="3">
    <source>
        <dbReference type="ARBA" id="ARBA00022475"/>
    </source>
</evidence>
<keyword evidence="4 7" id="KW-0812">Transmembrane</keyword>
<dbReference type="GO" id="GO:0005886">
    <property type="term" value="C:plasma membrane"/>
    <property type="evidence" value="ECO:0007669"/>
    <property type="project" value="UniProtKB-SubCell"/>
</dbReference>
<dbReference type="KEGG" id="tab:CIG75_12145"/>
<keyword evidence="6 7" id="KW-0472">Membrane</keyword>
<evidence type="ECO:0000256" key="4">
    <source>
        <dbReference type="ARBA" id="ARBA00022692"/>
    </source>
</evidence>
<dbReference type="AlphaFoldDB" id="A0A223D2Q9"/>
<protein>
    <recommendedName>
        <fullName evidence="8">Major facilitator superfamily (MFS) profile domain-containing protein</fullName>
    </recommendedName>
</protein>
<dbReference type="RefSeq" id="WP_094236909.1">
    <property type="nucleotide sequence ID" value="NZ_CP022657.1"/>
</dbReference>
<dbReference type="PROSITE" id="PS50850">
    <property type="entry name" value="MFS"/>
    <property type="match status" value="1"/>
</dbReference>
<accession>A0A223D2Q9</accession>
<dbReference type="GO" id="GO:0022857">
    <property type="term" value="F:transmembrane transporter activity"/>
    <property type="evidence" value="ECO:0007669"/>
    <property type="project" value="InterPro"/>
</dbReference>
<dbReference type="Gene3D" id="1.20.1250.20">
    <property type="entry name" value="MFS general substrate transporter like domains"/>
    <property type="match status" value="2"/>
</dbReference>
<keyword evidence="10" id="KW-1185">Reference proteome</keyword>
<reference evidence="9 10" key="1">
    <citation type="journal article" date="2015" name="Int. J. Syst. Evol. Microbiol.">
        <title>Tumebacillus algifaecis sp. nov., isolated from decomposing algal scum.</title>
        <authorList>
            <person name="Wu Y.F."/>
            <person name="Zhang B."/>
            <person name="Xing P."/>
            <person name="Wu Q.L."/>
            <person name="Liu S.J."/>
        </authorList>
    </citation>
    <scope>NUCLEOTIDE SEQUENCE [LARGE SCALE GENOMIC DNA]</scope>
    <source>
        <strain evidence="9 10">THMBR28</strain>
    </source>
</reference>
<feature type="transmembrane region" description="Helical" evidence="7">
    <location>
        <begin position="103"/>
        <end position="124"/>
    </location>
</feature>
<dbReference type="Pfam" id="PF07690">
    <property type="entry name" value="MFS_1"/>
    <property type="match status" value="1"/>
</dbReference>
<dbReference type="InterPro" id="IPR001958">
    <property type="entry name" value="Tet-R_TetA/multi-R_MdtG-like"/>
</dbReference>
<dbReference type="InterPro" id="IPR036259">
    <property type="entry name" value="MFS_trans_sf"/>
</dbReference>
<dbReference type="SUPFAM" id="SSF103473">
    <property type="entry name" value="MFS general substrate transporter"/>
    <property type="match status" value="1"/>
</dbReference>